<keyword evidence="2" id="KW-1185">Reference proteome</keyword>
<proteinExistence type="predicted"/>
<sequence>MPVRQRVAAYANVVLAQVKEEIELIGEKIRPLPKKEAAAFRAMLTKLRKREMELELEVLRFGPDAMVYVEGPLVLQDRAELDLVALAQAQELGLIKSWKPTEFGIAVELYDSAAALRDMGRIRGVFEKDNTQAATVPVLNTKVEIITTGPPLARSEKEVDDV</sequence>
<evidence type="ECO:0000313" key="1">
    <source>
        <dbReference type="EMBL" id="WBO86076.1"/>
    </source>
</evidence>
<name>A0ABY7PT43_9BACT</name>
<dbReference type="Proteomes" id="UP001211872">
    <property type="component" value="Chromosome"/>
</dbReference>
<dbReference type="EMBL" id="CP115396">
    <property type="protein sequence ID" value="WBO86076.1"/>
    <property type="molecule type" value="Genomic_DNA"/>
</dbReference>
<evidence type="ECO:0000313" key="2">
    <source>
        <dbReference type="Proteomes" id="UP001211872"/>
    </source>
</evidence>
<accession>A0ABY7PT43</accession>
<protein>
    <submittedName>
        <fullName evidence="1">Uncharacterized protein</fullName>
    </submittedName>
</protein>
<organism evidence="1 2">
    <name type="scientific">Hymenobacter yonginensis</name>
    <dbReference type="NCBI Taxonomy" id="748197"/>
    <lineage>
        <taxon>Bacteria</taxon>
        <taxon>Pseudomonadati</taxon>
        <taxon>Bacteroidota</taxon>
        <taxon>Cytophagia</taxon>
        <taxon>Cytophagales</taxon>
        <taxon>Hymenobacteraceae</taxon>
        <taxon>Hymenobacter</taxon>
    </lineage>
</organism>
<gene>
    <name evidence="1" type="ORF">O9Z63_07425</name>
</gene>
<reference evidence="1 2" key="1">
    <citation type="journal article" date="2011" name="Int. J. Syst. Evol. Microbiol.">
        <title>Hymenobacter yonginensis sp. nov., isolated from a mesotrophic artificial lake.</title>
        <authorList>
            <person name="Joung Y."/>
            <person name="Cho S.H."/>
            <person name="Kim H."/>
            <person name="Kim S.B."/>
            <person name="Joh K."/>
        </authorList>
    </citation>
    <scope>NUCLEOTIDE SEQUENCE [LARGE SCALE GENOMIC DNA]</scope>
    <source>
        <strain evidence="1 2">KCTC 22745</strain>
    </source>
</reference>
<dbReference type="RefSeq" id="WP_270128666.1">
    <property type="nucleotide sequence ID" value="NZ_CP115396.1"/>
</dbReference>